<sequence length="234" mass="26990">MRKLVIFPTLLKSMFYQGNWNITNMQGTGFRWLLKDFFKNNKTKLPLDFDSSPLYYFNTNPYLVTFILGLLLKETQEKGIIGDYDKIYSSALAALGDTFFWHSLRPFAFFVSIWAIVINPELLVILYLIVFNFFNIIFRVLGFYYGYTFGANVMLLFNKIGFNKWSAVFDGMTTFMAGIVIAYVIKYQYYIGSIHVIKSVLLFIVGIIISKWVRGPLELIIVTAILGVLLLFGV</sequence>
<dbReference type="PROSITE" id="PS51108">
    <property type="entry name" value="PTS_EIID"/>
    <property type="match status" value="1"/>
</dbReference>
<accession>A0A9D2GUJ9</accession>
<dbReference type="Pfam" id="PF03613">
    <property type="entry name" value="EIID-AGA"/>
    <property type="match status" value="1"/>
</dbReference>
<evidence type="ECO:0000313" key="2">
    <source>
        <dbReference type="EMBL" id="HIZ90282.1"/>
    </source>
</evidence>
<dbReference type="EMBL" id="DXAQ01000149">
    <property type="protein sequence ID" value="HIZ90282.1"/>
    <property type="molecule type" value="Genomic_DNA"/>
</dbReference>
<feature type="transmembrane region" description="Helical" evidence="1">
    <location>
        <begin position="167"/>
        <end position="185"/>
    </location>
</feature>
<reference evidence="2" key="2">
    <citation type="submission" date="2021-04" db="EMBL/GenBank/DDBJ databases">
        <authorList>
            <person name="Gilroy R."/>
        </authorList>
    </citation>
    <scope>NUCLEOTIDE SEQUENCE</scope>
    <source>
        <strain evidence="2">ChiW4-1371</strain>
    </source>
</reference>
<feature type="transmembrane region" description="Helical" evidence="1">
    <location>
        <begin position="136"/>
        <end position="155"/>
    </location>
</feature>
<evidence type="ECO:0000256" key="1">
    <source>
        <dbReference type="SAM" id="Phobius"/>
    </source>
</evidence>
<keyword evidence="1" id="KW-1133">Transmembrane helix</keyword>
<dbReference type="InterPro" id="IPR004704">
    <property type="entry name" value="PTS_IID_man"/>
</dbReference>
<dbReference type="AlphaFoldDB" id="A0A9D2GUJ9"/>
<evidence type="ECO:0000313" key="3">
    <source>
        <dbReference type="Proteomes" id="UP000824176"/>
    </source>
</evidence>
<keyword evidence="1" id="KW-0472">Membrane</keyword>
<reference evidence="2" key="1">
    <citation type="journal article" date="2021" name="PeerJ">
        <title>Extensive microbial diversity within the chicken gut microbiome revealed by metagenomics and culture.</title>
        <authorList>
            <person name="Gilroy R."/>
            <person name="Ravi A."/>
            <person name="Getino M."/>
            <person name="Pursley I."/>
            <person name="Horton D.L."/>
            <person name="Alikhan N.F."/>
            <person name="Baker D."/>
            <person name="Gharbi K."/>
            <person name="Hall N."/>
            <person name="Watson M."/>
            <person name="Adriaenssens E.M."/>
            <person name="Foster-Nyarko E."/>
            <person name="Jarju S."/>
            <person name="Secka A."/>
            <person name="Antonio M."/>
            <person name="Oren A."/>
            <person name="Chaudhuri R.R."/>
            <person name="La Ragione R."/>
            <person name="Hildebrand F."/>
            <person name="Pallen M.J."/>
        </authorList>
    </citation>
    <scope>NUCLEOTIDE SEQUENCE</scope>
    <source>
        <strain evidence="2">ChiW4-1371</strain>
    </source>
</reference>
<name>A0A9D2GUJ9_9BACT</name>
<comment type="caution">
    <text evidence="2">The sequence shown here is derived from an EMBL/GenBank/DDBJ whole genome shotgun (WGS) entry which is preliminary data.</text>
</comment>
<gene>
    <name evidence="2" type="ORF">H9804_10080</name>
</gene>
<feature type="transmembrane region" description="Helical" evidence="1">
    <location>
        <begin position="216"/>
        <end position="233"/>
    </location>
</feature>
<feature type="transmembrane region" description="Helical" evidence="1">
    <location>
        <begin position="191"/>
        <end position="209"/>
    </location>
</feature>
<feature type="transmembrane region" description="Helical" evidence="1">
    <location>
        <begin position="107"/>
        <end position="130"/>
    </location>
</feature>
<keyword evidence="1" id="KW-0812">Transmembrane</keyword>
<dbReference type="GO" id="GO:0009401">
    <property type="term" value="P:phosphoenolpyruvate-dependent sugar phosphotransferase system"/>
    <property type="evidence" value="ECO:0007669"/>
    <property type="project" value="InterPro"/>
</dbReference>
<dbReference type="Proteomes" id="UP000824176">
    <property type="component" value="Unassembled WGS sequence"/>
</dbReference>
<proteinExistence type="predicted"/>
<dbReference type="GO" id="GO:0016020">
    <property type="term" value="C:membrane"/>
    <property type="evidence" value="ECO:0007669"/>
    <property type="project" value="InterPro"/>
</dbReference>
<protein>
    <submittedName>
        <fullName evidence="2">PTS system mannose/fructose/sorbose family transporter subunit IID</fullName>
    </submittedName>
</protein>
<organism evidence="2 3">
    <name type="scientific">Candidatus Mucispirillum faecigallinarum</name>
    <dbReference type="NCBI Taxonomy" id="2838699"/>
    <lineage>
        <taxon>Bacteria</taxon>
        <taxon>Pseudomonadati</taxon>
        <taxon>Deferribacterota</taxon>
        <taxon>Deferribacteres</taxon>
        <taxon>Deferribacterales</taxon>
        <taxon>Mucispirillaceae</taxon>
        <taxon>Mucispirillum</taxon>
    </lineage>
</organism>